<name>A0A7C9P3Y0_9GAMM</name>
<dbReference type="OrthoDB" id="6164970at2"/>
<protein>
    <recommendedName>
        <fullName evidence="3">Helix-hairpin-helix domain-containing protein</fullName>
    </recommendedName>
</protein>
<dbReference type="AlphaFoldDB" id="A0A7C9P3Y0"/>
<organism evidence="1 2">
    <name type="scientific">Vreelandella alkaliphila</name>
    <dbReference type="NCBI Taxonomy" id="272774"/>
    <lineage>
        <taxon>Bacteria</taxon>
        <taxon>Pseudomonadati</taxon>
        <taxon>Pseudomonadota</taxon>
        <taxon>Gammaproteobacteria</taxon>
        <taxon>Oceanospirillales</taxon>
        <taxon>Halomonadaceae</taxon>
        <taxon>Vreelandella</taxon>
    </lineage>
</organism>
<dbReference type="EMBL" id="JAAEHK010000022">
    <property type="protein sequence ID" value="NDL71730.1"/>
    <property type="molecule type" value="Genomic_DNA"/>
</dbReference>
<reference evidence="1 2" key="1">
    <citation type="submission" date="2020-01" db="EMBL/GenBank/DDBJ databases">
        <title>Whole genome sequencing of Halomonas alkaliphila strain LS44.</title>
        <authorList>
            <person name="Kumar S."/>
            <person name="Paul D."/>
            <person name="Shouche Y."/>
            <person name="Suryavanshi M.V."/>
        </authorList>
    </citation>
    <scope>NUCLEOTIDE SEQUENCE [LARGE SCALE GENOMIC DNA]</scope>
    <source>
        <strain evidence="1 2">LS44</strain>
    </source>
</reference>
<dbReference type="Proteomes" id="UP000480312">
    <property type="component" value="Unassembled WGS sequence"/>
</dbReference>
<evidence type="ECO:0008006" key="3">
    <source>
        <dbReference type="Google" id="ProtNLM"/>
    </source>
</evidence>
<evidence type="ECO:0000313" key="1">
    <source>
        <dbReference type="EMBL" id="NDL71730.1"/>
    </source>
</evidence>
<comment type="caution">
    <text evidence="1">The sequence shown here is derived from an EMBL/GenBank/DDBJ whole genome shotgun (WGS) entry which is preliminary data.</text>
</comment>
<accession>A0A7C9P3Y0</accession>
<evidence type="ECO:0000313" key="2">
    <source>
        <dbReference type="Proteomes" id="UP000480312"/>
    </source>
</evidence>
<sequence length="157" mass="17169">MNDNNLTVNEDKLRGSLFSVTQSLDELIGGNVTLSVLESALQGHDDLLEQLSLLNASDSSLEALSHIERFIIDQALDIYSSANSDSQKDQIIERFAHHLLAVEGIGPATARHLFEAGIAYPDDLFDLTTTDIENLSLPTASKARILALHEHHHSQGD</sequence>
<proteinExistence type="predicted"/>
<gene>
    <name evidence="1" type="ORF">GPL32_14585</name>
</gene>
<dbReference type="Gene3D" id="1.10.150.20">
    <property type="entry name" value="5' to 3' exonuclease, C-terminal subdomain"/>
    <property type="match status" value="1"/>
</dbReference>
<dbReference type="RefSeq" id="WP_162219585.1">
    <property type="nucleotide sequence ID" value="NZ_JAAEHK010000022.1"/>
</dbReference>